<dbReference type="Proteomes" id="UP001139104">
    <property type="component" value="Unassembled WGS sequence"/>
</dbReference>
<proteinExistence type="predicted"/>
<name>A0ABS9Z9H4_9HYPH</name>
<dbReference type="EMBL" id="JAIVFP010000001">
    <property type="protein sequence ID" value="MCI4684340.1"/>
    <property type="molecule type" value="Genomic_DNA"/>
</dbReference>
<dbReference type="RefSeq" id="WP_243068241.1">
    <property type="nucleotide sequence ID" value="NZ_JAIVFK010000031.1"/>
</dbReference>
<evidence type="ECO:0000313" key="1">
    <source>
        <dbReference type="EMBL" id="MCI4684340.1"/>
    </source>
</evidence>
<comment type="caution">
    <text evidence="1">The sequence shown here is derived from an EMBL/GenBank/DDBJ whole genome shotgun (WGS) entry which is preliminary data.</text>
</comment>
<protein>
    <submittedName>
        <fullName evidence="1">Uncharacterized protein</fullName>
    </submittedName>
</protein>
<evidence type="ECO:0000313" key="2">
    <source>
        <dbReference type="Proteomes" id="UP001139104"/>
    </source>
</evidence>
<keyword evidence="2" id="KW-1185">Reference proteome</keyword>
<reference evidence="1" key="1">
    <citation type="journal article" date="2022" name="ISME J.">
        <title>Identification of active gaseous-alkane degraders at natural gas seeps.</title>
        <authorList>
            <person name="Farhan Ul Haque M."/>
            <person name="Hernandez M."/>
            <person name="Crombie A.T."/>
            <person name="Murrell J.C."/>
        </authorList>
    </citation>
    <scope>NUCLEOTIDE SEQUENCE</scope>
    <source>
        <strain evidence="1">PC2</strain>
    </source>
</reference>
<sequence>MGRIRALLGCKAKNKTGYFVRAKWRNSDETKKSDKFFVGPIVRPGWNRPPRLELIGAPSNSRLAFFI</sequence>
<accession>A0ABS9Z9H4</accession>
<organism evidence="1 2">
    <name type="scientific">Candidatus Rhodoblastus alkanivorans</name>
    <dbReference type="NCBI Taxonomy" id="2954117"/>
    <lineage>
        <taxon>Bacteria</taxon>
        <taxon>Pseudomonadati</taxon>
        <taxon>Pseudomonadota</taxon>
        <taxon>Alphaproteobacteria</taxon>
        <taxon>Hyphomicrobiales</taxon>
        <taxon>Rhodoblastaceae</taxon>
        <taxon>Rhodoblastus</taxon>
    </lineage>
</organism>
<gene>
    <name evidence="1" type="ORF">K2U94_16490</name>
</gene>